<dbReference type="Proteomes" id="UP000570361">
    <property type="component" value="Unassembled WGS sequence"/>
</dbReference>
<dbReference type="SUPFAM" id="SSF55383">
    <property type="entry name" value="Copper amine oxidase, domain N"/>
    <property type="match status" value="1"/>
</dbReference>
<keyword evidence="1" id="KW-0732">Signal</keyword>
<accession>A0A7W5FRJ5</accession>
<sequence>MKKWTALLSLASIVSLTWTASASAANASLIRAYEPDSLIKTDGSYWIWGGSQSVPTQVQGITEAKASFPYHFIVQEDNSVWHWSRETPSSEAVLTQADELKGLLSLQSLGKKLIALDTTGSVYTIPMADYEHPELGQITRNEALASVIDLTTFDVQYPLNNGGSQLVYLKKDGTVWSNSGAQPTIGAVKGLDHVIDVDRNMALKSDGTVWTWDGQSGHAAAQLKGLASITSFKQSHYSRLAIDEESRLWFWGATITGFSDGTTLNEQTPTRLTSINDVKDAVVAERFMLVLTNSGKVYETSIERDKMPANPTFKLLASDVSSFKEGWRHVIMQKTDGSLFGYGINKAAELGYGDYEFEHLSPVPVQEPISITLNGEPVYLSSGVMTRNNQSFVPLRSVFEKLGAKIAFNNETKIATVERATANGTKISISIDTLRGDTTLNGQAVNLATKPFSVNGTSYLPLRFISEQLGAKVEWSQQQLKIIITMP</sequence>
<feature type="domain" description="Copper amine oxidase-like N-terminal" evidence="2">
    <location>
        <begin position="373"/>
        <end position="484"/>
    </location>
</feature>
<dbReference type="InterPro" id="IPR009091">
    <property type="entry name" value="RCC1/BLIP-II"/>
</dbReference>
<dbReference type="InterPro" id="IPR036582">
    <property type="entry name" value="Mao_N_sf"/>
</dbReference>
<evidence type="ECO:0000313" key="4">
    <source>
        <dbReference type="Proteomes" id="UP000570361"/>
    </source>
</evidence>
<dbReference type="InterPro" id="IPR012854">
    <property type="entry name" value="Cu_amine_oxidase-like_N"/>
</dbReference>
<protein>
    <submittedName>
        <fullName evidence="3">Alpha-tubulin suppressor-like RCC1 family protein</fullName>
    </submittedName>
</protein>
<feature type="signal peptide" evidence="1">
    <location>
        <begin position="1"/>
        <end position="24"/>
    </location>
</feature>
<dbReference type="Pfam" id="PF07833">
    <property type="entry name" value="Cu_amine_oxidN1"/>
    <property type="match status" value="1"/>
</dbReference>
<reference evidence="3 4" key="1">
    <citation type="submission" date="2020-08" db="EMBL/GenBank/DDBJ databases">
        <title>Genomic Encyclopedia of Type Strains, Phase III (KMG-III): the genomes of soil and plant-associated and newly described type strains.</title>
        <authorList>
            <person name="Whitman W."/>
        </authorList>
    </citation>
    <scope>NUCLEOTIDE SEQUENCE [LARGE SCALE GENOMIC DNA]</scope>
    <source>
        <strain evidence="3 4">CECT 5862</strain>
    </source>
</reference>
<organism evidence="3 4">
    <name type="scientific">Paenibacillus phyllosphaerae</name>
    <dbReference type="NCBI Taxonomy" id="274593"/>
    <lineage>
        <taxon>Bacteria</taxon>
        <taxon>Bacillati</taxon>
        <taxon>Bacillota</taxon>
        <taxon>Bacilli</taxon>
        <taxon>Bacillales</taxon>
        <taxon>Paenibacillaceae</taxon>
        <taxon>Paenibacillus</taxon>
    </lineage>
</organism>
<dbReference type="RefSeq" id="WP_183604626.1">
    <property type="nucleotide sequence ID" value="NZ_JACHXK010000036.1"/>
</dbReference>
<evidence type="ECO:0000259" key="2">
    <source>
        <dbReference type="Pfam" id="PF07833"/>
    </source>
</evidence>
<dbReference type="Gene3D" id="3.30.457.10">
    <property type="entry name" value="Copper amine oxidase-like, N-terminal domain"/>
    <property type="match status" value="1"/>
</dbReference>
<gene>
    <name evidence="3" type="ORF">FHS18_006717</name>
</gene>
<name>A0A7W5FRJ5_9BACL</name>
<dbReference type="Gene3D" id="2.130.10.30">
    <property type="entry name" value="Regulator of chromosome condensation 1/beta-lactamase-inhibitor protein II"/>
    <property type="match status" value="2"/>
</dbReference>
<evidence type="ECO:0000313" key="3">
    <source>
        <dbReference type="EMBL" id="MBB3114595.1"/>
    </source>
</evidence>
<dbReference type="EMBL" id="JACHXK010000036">
    <property type="protein sequence ID" value="MBB3114595.1"/>
    <property type="molecule type" value="Genomic_DNA"/>
</dbReference>
<comment type="caution">
    <text evidence="3">The sequence shown here is derived from an EMBL/GenBank/DDBJ whole genome shotgun (WGS) entry which is preliminary data.</text>
</comment>
<proteinExistence type="predicted"/>
<feature type="chain" id="PRO_5031372249" evidence="1">
    <location>
        <begin position="25"/>
        <end position="487"/>
    </location>
</feature>
<dbReference type="AlphaFoldDB" id="A0A7W5FRJ5"/>
<dbReference type="SUPFAM" id="SSF50985">
    <property type="entry name" value="RCC1/BLIP-II"/>
    <property type="match status" value="1"/>
</dbReference>
<keyword evidence="4" id="KW-1185">Reference proteome</keyword>
<evidence type="ECO:0000256" key="1">
    <source>
        <dbReference type="SAM" id="SignalP"/>
    </source>
</evidence>